<keyword evidence="5" id="KW-1185">Reference proteome</keyword>
<dbReference type="Pfam" id="PF13086">
    <property type="entry name" value="AAA_11"/>
    <property type="match status" value="1"/>
</dbReference>
<feature type="non-terminal residue" evidence="4">
    <location>
        <position position="528"/>
    </location>
</feature>
<evidence type="ECO:0000259" key="1">
    <source>
        <dbReference type="Pfam" id="PF13086"/>
    </source>
</evidence>
<gene>
    <name evidence="4" type="ORF">AMK59_1226</name>
</gene>
<dbReference type="InterPro" id="IPR027417">
    <property type="entry name" value="P-loop_NTPase"/>
</dbReference>
<sequence length="528" mass="60673">MPLYPTEDIIWNENVVPTAYFSGEGCLALPKLNLQFLTLHDYLLRNFNLFRLESTYEIRQDIEDAVSRLCPWRSEDGTVYWGGWARMAQPILNFAVVEVAKPNIGEKRPSRVRADVSVNLAVRPEIKGEWENLRKHDVCFLITVVPPNPIGTKYNYKEAFIPQVGLKCVRGCEVEGMLDSNGRVIEDGPEPRPSLPGDQRTYRVWLDSNQYFIDMNNTDDGKDDVYGGFNILLRRKPKENNFKAVLETIRELMNTECVVPEWLHDIILGYGDPSAANYTKMQNQISVMDFNDTFIDMDHLRSCFPKYTVKVKTDNPTKLVRPFELTFEDLGKKEEEEKHNVIIVEPHITPKRGPYLFNEPKKNTIPFTPTQVEAIKSGMQPGLTLVVGPPGTGKTDVAVQIISNLYHNFPNQRTLIVTHSNQALNQLFEKIVELDIDERHLLRLGHGEEALETEKDFSRYGRVNYVLAKRLDLLMEVQRLQESLEVNGDVAYTCETAGHFYLYQILSRWEQFESIVRPKSGKVIFTII</sequence>
<evidence type="ECO:0000259" key="2">
    <source>
        <dbReference type="Pfam" id="PF21143"/>
    </source>
</evidence>
<name>A0A0T6BGX2_9SCAR</name>
<dbReference type="SUPFAM" id="SSF52540">
    <property type="entry name" value="P-loop containing nucleoside triphosphate hydrolases"/>
    <property type="match status" value="1"/>
</dbReference>
<dbReference type="PANTHER" id="PTHR10887">
    <property type="entry name" value="DNA2/NAM7 HELICASE FAMILY"/>
    <property type="match status" value="1"/>
</dbReference>
<dbReference type="PANTHER" id="PTHR10887:SF5">
    <property type="entry name" value="RNA HELICASE AQUARIUS"/>
    <property type="match status" value="1"/>
</dbReference>
<dbReference type="OrthoDB" id="1879at2759"/>
<organism evidence="4 5">
    <name type="scientific">Oryctes borbonicus</name>
    <dbReference type="NCBI Taxonomy" id="1629725"/>
    <lineage>
        <taxon>Eukaryota</taxon>
        <taxon>Metazoa</taxon>
        <taxon>Ecdysozoa</taxon>
        <taxon>Arthropoda</taxon>
        <taxon>Hexapoda</taxon>
        <taxon>Insecta</taxon>
        <taxon>Pterygota</taxon>
        <taxon>Neoptera</taxon>
        <taxon>Endopterygota</taxon>
        <taxon>Coleoptera</taxon>
        <taxon>Polyphaga</taxon>
        <taxon>Scarabaeiformia</taxon>
        <taxon>Scarabaeidae</taxon>
        <taxon>Dynastinae</taxon>
        <taxon>Oryctes</taxon>
    </lineage>
</organism>
<dbReference type="EMBL" id="LJIG01000343">
    <property type="protein sequence ID" value="KRT86597.1"/>
    <property type="molecule type" value="Genomic_DNA"/>
</dbReference>
<evidence type="ECO:0000259" key="3">
    <source>
        <dbReference type="Pfam" id="PF21144"/>
    </source>
</evidence>
<dbReference type="GO" id="GO:0004386">
    <property type="term" value="F:helicase activity"/>
    <property type="evidence" value="ECO:0007669"/>
    <property type="project" value="InterPro"/>
</dbReference>
<feature type="domain" description="RNA helicase aquarius insertion" evidence="3">
    <location>
        <begin position="283"/>
        <end position="358"/>
    </location>
</feature>
<feature type="domain" description="DNA2/NAM7 helicase helicase" evidence="1">
    <location>
        <begin position="370"/>
        <end position="483"/>
    </location>
</feature>
<dbReference type="InterPro" id="IPR041677">
    <property type="entry name" value="DNA2/NAM7_AAA_11"/>
</dbReference>
<dbReference type="InterPro" id="IPR048967">
    <property type="entry name" value="Aquarius_insert"/>
</dbReference>
<dbReference type="Proteomes" id="UP000051574">
    <property type="component" value="Unassembled WGS sequence"/>
</dbReference>
<dbReference type="GO" id="GO:0071013">
    <property type="term" value="C:catalytic step 2 spliceosome"/>
    <property type="evidence" value="ECO:0007669"/>
    <property type="project" value="TreeGrafter"/>
</dbReference>
<proteinExistence type="predicted"/>
<evidence type="ECO:0000313" key="5">
    <source>
        <dbReference type="Proteomes" id="UP000051574"/>
    </source>
</evidence>
<dbReference type="InterPro" id="IPR048966">
    <property type="entry name" value="Aquarius_b-barrel"/>
</dbReference>
<accession>A0A0T6BGX2</accession>
<dbReference type="Pfam" id="PF21143">
    <property type="entry name" value="Aquarius_N_2nd"/>
    <property type="match status" value="1"/>
</dbReference>
<reference evidence="4 5" key="1">
    <citation type="submission" date="2015-09" db="EMBL/GenBank/DDBJ databases">
        <title>Draft genome of the scarab beetle Oryctes borbonicus.</title>
        <authorList>
            <person name="Meyer J.M."/>
            <person name="Markov G.V."/>
            <person name="Baskaran P."/>
            <person name="Herrmann M."/>
            <person name="Sommer R.J."/>
            <person name="Roedelsperger C."/>
        </authorList>
    </citation>
    <scope>NUCLEOTIDE SEQUENCE [LARGE SCALE GENOMIC DNA]</scope>
    <source>
        <strain evidence="4">OB123</strain>
        <tissue evidence="4">Whole animal</tissue>
    </source>
</reference>
<dbReference type="InterPro" id="IPR045055">
    <property type="entry name" value="DNA2/NAM7-like"/>
</dbReference>
<feature type="domain" description="RNA helicase aquarius beta-barrel" evidence="2">
    <location>
        <begin position="71"/>
        <end position="235"/>
    </location>
</feature>
<dbReference type="Gene3D" id="3.40.50.300">
    <property type="entry name" value="P-loop containing nucleotide triphosphate hydrolases"/>
    <property type="match status" value="1"/>
</dbReference>
<dbReference type="Pfam" id="PF21144">
    <property type="entry name" value="Aquarius_N_3rd"/>
    <property type="match status" value="1"/>
</dbReference>
<evidence type="ECO:0000313" key="4">
    <source>
        <dbReference type="EMBL" id="KRT86597.1"/>
    </source>
</evidence>
<dbReference type="AlphaFoldDB" id="A0A0T6BGX2"/>
<comment type="caution">
    <text evidence="4">The sequence shown here is derived from an EMBL/GenBank/DDBJ whole genome shotgun (WGS) entry which is preliminary data.</text>
</comment>
<protein>
    <submittedName>
        <fullName evidence="4">AAA protein</fullName>
    </submittedName>
</protein>
<dbReference type="GO" id="GO:0003729">
    <property type="term" value="F:mRNA binding"/>
    <property type="evidence" value="ECO:0007669"/>
    <property type="project" value="TreeGrafter"/>
</dbReference>